<dbReference type="InterPro" id="IPR052162">
    <property type="entry name" value="Sensor_kinase/Photoreceptor"/>
</dbReference>
<dbReference type="EMBL" id="JACJQY010000045">
    <property type="protein sequence ID" value="MBD2319222.1"/>
    <property type="molecule type" value="Genomic_DNA"/>
</dbReference>
<dbReference type="InterPro" id="IPR029016">
    <property type="entry name" value="GAF-like_dom_sf"/>
</dbReference>
<dbReference type="InterPro" id="IPR003018">
    <property type="entry name" value="GAF"/>
</dbReference>
<keyword evidence="4" id="KW-0808">Transferase</keyword>
<dbReference type="Gene3D" id="3.30.450.40">
    <property type="match status" value="1"/>
</dbReference>
<reference evidence="8 9" key="1">
    <citation type="journal article" date="2020" name="ISME J.">
        <title>Comparative genomics reveals insights into cyanobacterial evolution and habitat adaptation.</title>
        <authorList>
            <person name="Chen M.Y."/>
            <person name="Teng W.K."/>
            <person name="Zhao L."/>
            <person name="Hu C.X."/>
            <person name="Zhou Y.K."/>
            <person name="Han B.P."/>
            <person name="Song L.R."/>
            <person name="Shu W.S."/>
        </authorList>
    </citation>
    <scope>NUCLEOTIDE SEQUENCE [LARGE SCALE GENOMIC DNA]</scope>
    <source>
        <strain evidence="8 9">FACHB-1050</strain>
    </source>
</reference>
<organism evidence="8 9">
    <name type="scientific">Phormidium tenue FACHB-1050</name>
    <dbReference type="NCBI Taxonomy" id="2692857"/>
    <lineage>
        <taxon>Bacteria</taxon>
        <taxon>Bacillati</taxon>
        <taxon>Cyanobacteriota</taxon>
        <taxon>Cyanophyceae</taxon>
        <taxon>Oscillatoriophycideae</taxon>
        <taxon>Oscillatoriales</taxon>
        <taxon>Oscillatoriaceae</taxon>
        <taxon>Phormidium</taxon>
    </lineage>
</organism>
<name>A0ABR8CGP4_9CYAN</name>
<evidence type="ECO:0000256" key="1">
    <source>
        <dbReference type="ARBA" id="ARBA00000085"/>
    </source>
</evidence>
<dbReference type="InterPro" id="IPR013655">
    <property type="entry name" value="PAS_fold_3"/>
</dbReference>
<dbReference type="Pfam" id="PF08447">
    <property type="entry name" value="PAS_3"/>
    <property type="match status" value="1"/>
</dbReference>
<dbReference type="Proteomes" id="UP000618445">
    <property type="component" value="Unassembled WGS sequence"/>
</dbReference>
<dbReference type="InterPro" id="IPR000700">
    <property type="entry name" value="PAS-assoc_C"/>
</dbReference>
<evidence type="ECO:0000313" key="8">
    <source>
        <dbReference type="EMBL" id="MBD2319222.1"/>
    </source>
</evidence>
<dbReference type="SMART" id="SM00086">
    <property type="entry name" value="PAC"/>
    <property type="match status" value="1"/>
</dbReference>
<dbReference type="InterPro" id="IPR001610">
    <property type="entry name" value="PAC"/>
</dbReference>
<sequence length="368" mass="42380">MKEYQKVNQETIDVSVYKNLEDFIAYVSLCIRDGLELSNLLSIIVKGLRPLLNYDRVVVCQLQSSQYGKIVAESVGNNFMPIMNQPIVDVCIQDDIVEQYLLDKITTIDDIYSAGLSDFQVELLEEYGVKSCLVSPIIIRGDEKDVASCCKGTVSHKNISKKSLWGFLIAHQCSEPRQWQSKDLKILDLLTAEVELSLQQMLSKFQTLAKAIELKHANSAYRESEERFQHFANNIRQVICIFEIYRSRYETLYVSPSYENVWGRSCESLYNDSYSFIESVHPEDLGIIVDTYKQLRLGNQTSNEYRIVRPDGEIRWICDRAFPIKNHIGIVDRVSRIAEDISDRKRAEIELLRVKEQLALVLKSPRDS</sequence>
<keyword evidence="9" id="KW-1185">Reference proteome</keyword>
<feature type="domain" description="PAC" evidence="7">
    <location>
        <begin position="301"/>
        <end position="353"/>
    </location>
</feature>
<dbReference type="NCBIfam" id="TIGR00229">
    <property type="entry name" value="sensory_box"/>
    <property type="match status" value="1"/>
</dbReference>
<protein>
    <recommendedName>
        <fullName evidence="2">histidine kinase</fullName>
        <ecNumber evidence="2">2.7.13.3</ecNumber>
    </recommendedName>
</protein>
<dbReference type="InterPro" id="IPR035965">
    <property type="entry name" value="PAS-like_dom_sf"/>
</dbReference>
<dbReference type="EC" id="2.7.13.3" evidence="2"/>
<evidence type="ECO:0000256" key="2">
    <source>
        <dbReference type="ARBA" id="ARBA00012438"/>
    </source>
</evidence>
<feature type="domain" description="Phytochrome chromophore attachment site" evidence="6">
    <location>
        <begin position="36"/>
        <end position="193"/>
    </location>
</feature>
<keyword evidence="3" id="KW-0597">Phosphoprotein</keyword>
<evidence type="ECO:0000256" key="3">
    <source>
        <dbReference type="ARBA" id="ARBA00022553"/>
    </source>
</evidence>
<proteinExistence type="predicted"/>
<dbReference type="InterPro" id="IPR000014">
    <property type="entry name" value="PAS"/>
</dbReference>
<evidence type="ECO:0000256" key="5">
    <source>
        <dbReference type="ARBA" id="ARBA00022777"/>
    </source>
</evidence>
<dbReference type="InterPro" id="IPR016132">
    <property type="entry name" value="Phyto_chromo_attachment"/>
</dbReference>
<dbReference type="Gene3D" id="3.30.450.20">
    <property type="entry name" value="PAS domain"/>
    <property type="match status" value="1"/>
</dbReference>
<evidence type="ECO:0000259" key="6">
    <source>
        <dbReference type="PROSITE" id="PS50046"/>
    </source>
</evidence>
<evidence type="ECO:0000256" key="4">
    <source>
        <dbReference type="ARBA" id="ARBA00022679"/>
    </source>
</evidence>
<dbReference type="SMART" id="SM00065">
    <property type="entry name" value="GAF"/>
    <property type="match status" value="1"/>
</dbReference>
<dbReference type="PANTHER" id="PTHR43304:SF1">
    <property type="entry name" value="PAC DOMAIN-CONTAINING PROTEIN"/>
    <property type="match status" value="1"/>
</dbReference>
<dbReference type="CDD" id="cd00130">
    <property type="entry name" value="PAS"/>
    <property type="match status" value="1"/>
</dbReference>
<comment type="catalytic activity">
    <reaction evidence="1">
        <text>ATP + protein L-histidine = ADP + protein N-phospho-L-histidine.</text>
        <dbReference type="EC" id="2.7.13.3"/>
    </reaction>
</comment>
<gene>
    <name evidence="8" type="ORF">H6G05_20550</name>
</gene>
<accession>A0ABR8CGP4</accession>
<dbReference type="PROSITE" id="PS50113">
    <property type="entry name" value="PAC"/>
    <property type="match status" value="1"/>
</dbReference>
<comment type="caution">
    <text evidence="8">The sequence shown here is derived from an EMBL/GenBank/DDBJ whole genome shotgun (WGS) entry which is preliminary data.</text>
</comment>
<dbReference type="SUPFAM" id="SSF55785">
    <property type="entry name" value="PYP-like sensor domain (PAS domain)"/>
    <property type="match status" value="1"/>
</dbReference>
<evidence type="ECO:0000259" key="7">
    <source>
        <dbReference type="PROSITE" id="PS50113"/>
    </source>
</evidence>
<dbReference type="SUPFAM" id="SSF55781">
    <property type="entry name" value="GAF domain-like"/>
    <property type="match status" value="1"/>
</dbReference>
<dbReference type="Pfam" id="PF01590">
    <property type="entry name" value="GAF"/>
    <property type="match status" value="1"/>
</dbReference>
<dbReference type="PANTHER" id="PTHR43304">
    <property type="entry name" value="PHYTOCHROME-LIKE PROTEIN CPH1"/>
    <property type="match status" value="1"/>
</dbReference>
<evidence type="ECO:0000313" key="9">
    <source>
        <dbReference type="Proteomes" id="UP000618445"/>
    </source>
</evidence>
<dbReference type="RefSeq" id="WP_190580974.1">
    <property type="nucleotide sequence ID" value="NZ_CAWPQU010000040.1"/>
</dbReference>
<dbReference type="PROSITE" id="PS50046">
    <property type="entry name" value="PHYTOCHROME_2"/>
    <property type="match status" value="1"/>
</dbReference>
<keyword evidence="5" id="KW-0418">Kinase</keyword>